<keyword evidence="2" id="KW-1185">Reference proteome</keyword>
<accession>A0AAN9PRV6</accession>
<sequence>MHLLITCDGSPLFEQYDRLTRFLFSAEYARLFPLSASVCVGVVLRKKKAGFKFPTRVQPLHLSGCDTEDKVTFFIYGTSASLLCILKGDLQRFETKPIVDDSDDSDLEIFRVKRPSSLKAERRNMHDVMSSKHSEQ</sequence>
<proteinExistence type="predicted"/>
<dbReference type="EMBL" id="JAYMYQ010000010">
    <property type="protein sequence ID" value="KAK7307338.1"/>
    <property type="molecule type" value="Genomic_DNA"/>
</dbReference>
<gene>
    <name evidence="1" type="ORF">VNO77_40301</name>
</gene>
<comment type="caution">
    <text evidence="1">The sequence shown here is derived from an EMBL/GenBank/DDBJ whole genome shotgun (WGS) entry which is preliminary data.</text>
</comment>
<evidence type="ECO:0000313" key="2">
    <source>
        <dbReference type="Proteomes" id="UP001367508"/>
    </source>
</evidence>
<name>A0AAN9PRV6_CANGL</name>
<dbReference type="AlphaFoldDB" id="A0AAN9PRV6"/>
<organism evidence="1 2">
    <name type="scientific">Canavalia gladiata</name>
    <name type="common">Sword bean</name>
    <name type="synonym">Dolichos gladiatus</name>
    <dbReference type="NCBI Taxonomy" id="3824"/>
    <lineage>
        <taxon>Eukaryota</taxon>
        <taxon>Viridiplantae</taxon>
        <taxon>Streptophyta</taxon>
        <taxon>Embryophyta</taxon>
        <taxon>Tracheophyta</taxon>
        <taxon>Spermatophyta</taxon>
        <taxon>Magnoliopsida</taxon>
        <taxon>eudicotyledons</taxon>
        <taxon>Gunneridae</taxon>
        <taxon>Pentapetalae</taxon>
        <taxon>rosids</taxon>
        <taxon>fabids</taxon>
        <taxon>Fabales</taxon>
        <taxon>Fabaceae</taxon>
        <taxon>Papilionoideae</taxon>
        <taxon>50 kb inversion clade</taxon>
        <taxon>NPAAA clade</taxon>
        <taxon>indigoferoid/millettioid clade</taxon>
        <taxon>Phaseoleae</taxon>
        <taxon>Canavalia</taxon>
    </lineage>
</organism>
<evidence type="ECO:0000313" key="1">
    <source>
        <dbReference type="EMBL" id="KAK7307338.1"/>
    </source>
</evidence>
<protein>
    <submittedName>
        <fullName evidence="1">Uncharacterized protein</fullName>
    </submittedName>
</protein>
<dbReference type="Proteomes" id="UP001367508">
    <property type="component" value="Unassembled WGS sequence"/>
</dbReference>
<reference evidence="1 2" key="1">
    <citation type="submission" date="2024-01" db="EMBL/GenBank/DDBJ databases">
        <title>The genomes of 5 underutilized Papilionoideae crops provide insights into root nodulation and disease resistanc.</title>
        <authorList>
            <person name="Jiang F."/>
        </authorList>
    </citation>
    <scope>NUCLEOTIDE SEQUENCE [LARGE SCALE GENOMIC DNA]</scope>
    <source>
        <strain evidence="1">LVBAO_FW01</strain>
        <tissue evidence="1">Leaves</tissue>
    </source>
</reference>